<name>A0AA35SPC5_GEOBA</name>
<evidence type="ECO:0000313" key="2">
    <source>
        <dbReference type="Proteomes" id="UP001174909"/>
    </source>
</evidence>
<dbReference type="Proteomes" id="UP001174909">
    <property type="component" value="Unassembled WGS sequence"/>
</dbReference>
<comment type="caution">
    <text evidence="1">The sequence shown here is derived from an EMBL/GenBank/DDBJ whole genome shotgun (WGS) entry which is preliminary data.</text>
</comment>
<evidence type="ECO:0000313" key="1">
    <source>
        <dbReference type="EMBL" id="CAI8033785.1"/>
    </source>
</evidence>
<protein>
    <submittedName>
        <fullName evidence="1">Uncharacterized protein</fullName>
    </submittedName>
</protein>
<reference evidence="1" key="1">
    <citation type="submission" date="2023-03" db="EMBL/GenBank/DDBJ databases">
        <authorList>
            <person name="Steffen K."/>
            <person name="Cardenas P."/>
        </authorList>
    </citation>
    <scope>NUCLEOTIDE SEQUENCE</scope>
</reference>
<dbReference type="EMBL" id="CASHTH010002693">
    <property type="protein sequence ID" value="CAI8033785.1"/>
    <property type="molecule type" value="Genomic_DNA"/>
</dbReference>
<gene>
    <name evidence="1" type="ORF">GBAR_LOCUS19057</name>
</gene>
<accession>A0AA35SPC5</accession>
<proteinExistence type="predicted"/>
<keyword evidence="2" id="KW-1185">Reference proteome</keyword>
<organism evidence="1 2">
    <name type="scientific">Geodia barretti</name>
    <name type="common">Barrett's horny sponge</name>
    <dbReference type="NCBI Taxonomy" id="519541"/>
    <lineage>
        <taxon>Eukaryota</taxon>
        <taxon>Metazoa</taxon>
        <taxon>Porifera</taxon>
        <taxon>Demospongiae</taxon>
        <taxon>Heteroscleromorpha</taxon>
        <taxon>Tetractinellida</taxon>
        <taxon>Astrophorina</taxon>
        <taxon>Geodiidae</taxon>
        <taxon>Geodia</taxon>
    </lineage>
</organism>
<dbReference type="AlphaFoldDB" id="A0AA35SPC5"/>
<sequence length="31" mass="3787">MGLMSAYAVRMVSVHSMLPVKRDTLRWWMFW</sequence>